<gene>
    <name evidence="2" type="ORF">METZ01_LOCUS336837</name>
</gene>
<proteinExistence type="predicted"/>
<protein>
    <submittedName>
        <fullName evidence="2">Uncharacterized protein</fullName>
    </submittedName>
</protein>
<evidence type="ECO:0000313" key="2">
    <source>
        <dbReference type="EMBL" id="SVC83983.1"/>
    </source>
</evidence>
<name>A0A382QEK8_9ZZZZ</name>
<reference evidence="2" key="1">
    <citation type="submission" date="2018-05" db="EMBL/GenBank/DDBJ databases">
        <authorList>
            <person name="Lanie J.A."/>
            <person name="Ng W.-L."/>
            <person name="Kazmierczak K.M."/>
            <person name="Andrzejewski T.M."/>
            <person name="Davidsen T.M."/>
            <person name="Wayne K.J."/>
            <person name="Tettelin H."/>
            <person name="Glass J.I."/>
            <person name="Rusch D."/>
            <person name="Podicherti R."/>
            <person name="Tsui H.-C.T."/>
            <person name="Winkler M.E."/>
        </authorList>
    </citation>
    <scope>NUCLEOTIDE SEQUENCE</scope>
</reference>
<dbReference type="EMBL" id="UINC01113992">
    <property type="protein sequence ID" value="SVC83983.1"/>
    <property type="molecule type" value="Genomic_DNA"/>
</dbReference>
<evidence type="ECO:0000256" key="1">
    <source>
        <dbReference type="SAM" id="MobiDB-lite"/>
    </source>
</evidence>
<organism evidence="2">
    <name type="scientific">marine metagenome</name>
    <dbReference type="NCBI Taxonomy" id="408172"/>
    <lineage>
        <taxon>unclassified sequences</taxon>
        <taxon>metagenomes</taxon>
        <taxon>ecological metagenomes</taxon>
    </lineage>
</organism>
<feature type="region of interest" description="Disordered" evidence="1">
    <location>
        <begin position="1"/>
        <end position="38"/>
    </location>
</feature>
<sequence length="61" mass="7279">MDSTPTMVKIKMKDSKRSKRISQTLKKKSVRKLRAKKITRRKQQSDDLEELVLTWNEDLCE</sequence>
<dbReference type="AlphaFoldDB" id="A0A382QEK8"/>
<accession>A0A382QEK8</accession>
<feature type="compositionally biased region" description="Basic residues" evidence="1">
    <location>
        <begin position="14"/>
        <end position="38"/>
    </location>
</feature>